<sequence length="278" mass="31999">MAEKVDAHHHLWRYTPKEYGWIDDEMTALRRDFLPQDLVREIAAAGIDSTVAVQARQTMEETRWLLQMADECEAIRGVVGWAPIAGEDFPGVMEEFEFRPKLKGLRHVIQGEKDENYILREDFNSGIRTLLGSGLVYDILIYERQLPQTIDFVDEHPEQVFVLDHMAKPLIREGLLEPWATRMRELGKRENVWCKVSGLVTEADWKAWTPESLRPYLDVVVEAFGPHRLMAGSDWPVCLVGCEYGRWFEVLQSYFADFSESEREAVFGATATAVYGLE</sequence>
<name>A0A917MB23_9BACT</name>
<dbReference type="Proteomes" id="UP000647241">
    <property type="component" value="Unassembled WGS sequence"/>
</dbReference>
<reference evidence="3" key="2">
    <citation type="submission" date="2020-09" db="EMBL/GenBank/DDBJ databases">
        <authorList>
            <person name="Sun Q."/>
            <person name="Zhou Y."/>
        </authorList>
    </citation>
    <scope>NUCLEOTIDE SEQUENCE</scope>
    <source>
        <strain evidence="3">CGMCC 1.12997</strain>
    </source>
</reference>
<dbReference type="InterPro" id="IPR052350">
    <property type="entry name" value="Metallo-dep_Lactonases"/>
</dbReference>
<keyword evidence="4" id="KW-1185">Reference proteome</keyword>
<dbReference type="InterPro" id="IPR006680">
    <property type="entry name" value="Amidohydro-rel"/>
</dbReference>
<dbReference type="PANTHER" id="PTHR43569:SF2">
    <property type="entry name" value="AMIDOHYDROLASE-RELATED DOMAIN-CONTAINING PROTEIN"/>
    <property type="match status" value="1"/>
</dbReference>
<accession>A0A917MB23</accession>
<protein>
    <submittedName>
        <fullName evidence="3">Amidohydrolase</fullName>
    </submittedName>
</protein>
<dbReference type="PANTHER" id="PTHR43569">
    <property type="entry name" value="AMIDOHYDROLASE"/>
    <property type="match status" value="1"/>
</dbReference>
<reference evidence="3" key="1">
    <citation type="journal article" date="2014" name="Int. J. Syst. Evol. Microbiol.">
        <title>Complete genome sequence of Corynebacterium casei LMG S-19264T (=DSM 44701T), isolated from a smear-ripened cheese.</title>
        <authorList>
            <consortium name="US DOE Joint Genome Institute (JGI-PGF)"/>
            <person name="Walter F."/>
            <person name="Albersmeier A."/>
            <person name="Kalinowski J."/>
            <person name="Ruckert C."/>
        </authorList>
    </citation>
    <scope>NUCLEOTIDE SEQUENCE</scope>
    <source>
        <strain evidence="3">CGMCC 1.12997</strain>
    </source>
</reference>
<comment type="similarity">
    <text evidence="1">Belongs to the metallo-dependent hydrolases superfamily.</text>
</comment>
<evidence type="ECO:0000256" key="1">
    <source>
        <dbReference type="ARBA" id="ARBA00038310"/>
    </source>
</evidence>
<feature type="domain" description="Amidohydrolase-related" evidence="2">
    <location>
        <begin position="5"/>
        <end position="277"/>
    </location>
</feature>
<dbReference type="GO" id="GO:0016787">
    <property type="term" value="F:hydrolase activity"/>
    <property type="evidence" value="ECO:0007669"/>
    <property type="project" value="InterPro"/>
</dbReference>
<dbReference type="AlphaFoldDB" id="A0A917MB23"/>
<dbReference type="Pfam" id="PF04909">
    <property type="entry name" value="Amidohydro_2"/>
    <property type="match status" value="1"/>
</dbReference>
<gene>
    <name evidence="3" type="ORF">GCM10011585_36220</name>
</gene>
<dbReference type="RefSeq" id="WP_188555635.1">
    <property type="nucleotide sequence ID" value="NZ_BMGT01000004.1"/>
</dbReference>
<evidence type="ECO:0000313" key="3">
    <source>
        <dbReference type="EMBL" id="GGG88872.1"/>
    </source>
</evidence>
<evidence type="ECO:0000313" key="4">
    <source>
        <dbReference type="Proteomes" id="UP000647241"/>
    </source>
</evidence>
<dbReference type="InterPro" id="IPR032466">
    <property type="entry name" value="Metal_Hydrolase"/>
</dbReference>
<dbReference type="Gene3D" id="3.20.20.140">
    <property type="entry name" value="Metal-dependent hydrolases"/>
    <property type="match status" value="1"/>
</dbReference>
<dbReference type="EMBL" id="BMGT01000004">
    <property type="protein sequence ID" value="GGG88872.1"/>
    <property type="molecule type" value="Genomic_DNA"/>
</dbReference>
<dbReference type="SUPFAM" id="SSF51556">
    <property type="entry name" value="Metallo-dependent hydrolases"/>
    <property type="match status" value="1"/>
</dbReference>
<proteinExistence type="inferred from homology"/>
<organism evidence="3 4">
    <name type="scientific">Edaphobacter dinghuensis</name>
    <dbReference type="NCBI Taxonomy" id="1560005"/>
    <lineage>
        <taxon>Bacteria</taxon>
        <taxon>Pseudomonadati</taxon>
        <taxon>Acidobacteriota</taxon>
        <taxon>Terriglobia</taxon>
        <taxon>Terriglobales</taxon>
        <taxon>Acidobacteriaceae</taxon>
        <taxon>Edaphobacter</taxon>
    </lineage>
</organism>
<comment type="caution">
    <text evidence="3">The sequence shown here is derived from an EMBL/GenBank/DDBJ whole genome shotgun (WGS) entry which is preliminary data.</text>
</comment>
<evidence type="ECO:0000259" key="2">
    <source>
        <dbReference type="Pfam" id="PF04909"/>
    </source>
</evidence>